<evidence type="ECO:0000256" key="3">
    <source>
        <dbReference type="ARBA" id="ARBA00022738"/>
    </source>
</evidence>
<organism evidence="9 10">
    <name type="scientific">Vasconcelosia minhoensis LEGE 07310</name>
    <dbReference type="NCBI Taxonomy" id="915328"/>
    <lineage>
        <taxon>Bacteria</taxon>
        <taxon>Bacillati</taxon>
        <taxon>Cyanobacteriota</taxon>
        <taxon>Cyanophyceae</taxon>
        <taxon>Nodosilineales</taxon>
        <taxon>Cymatolegaceae</taxon>
        <taxon>Vasconcelosia</taxon>
        <taxon>Vasconcelosia minhoensis</taxon>
    </lineage>
</organism>
<name>A0A8J7DC88_9CYAN</name>
<dbReference type="PANTHER" id="PTHR34011">
    <property type="entry name" value="PHYCOBILISOME 32.1 KDA LINKER POLYPEPTIDE, PHYCOCYANIN-ASSOCIATED, ROD 2-RELATED"/>
    <property type="match status" value="1"/>
</dbReference>
<keyword evidence="5 7" id="KW-0472">Membrane</keyword>
<dbReference type="Gene3D" id="1.10.3130.20">
    <property type="entry name" value="Phycobilisome linker domain"/>
    <property type="match status" value="1"/>
</dbReference>
<sequence length="246" mass="28277">MALPLLSYPTTSQNQRVNGFEIPGDEQPWQYCTETGRDRLEMDALIMAAYRRIFNEQQVLDNNREPILESQLRSGQLTVRDFIRGLLLSETFRRRNYDCNNNYRFAQMCIQRVLGRDIYDSREQLAWSTVIATQGLAGFIDRLLNSEEYLENFGTDTVPYQRRRSLPHREIGQLPFERMPRYGADHLSQLEALGNDFSRDRDLSTPAKLPPDPVLKIGAAITIFGALALTSGIIAVVLSWFGWIKI</sequence>
<evidence type="ECO:0000256" key="6">
    <source>
        <dbReference type="PROSITE-ProRule" id="PRU00775"/>
    </source>
</evidence>
<dbReference type="InterPro" id="IPR001297">
    <property type="entry name" value="PBS_linker_dom"/>
</dbReference>
<dbReference type="GO" id="GO:0012505">
    <property type="term" value="C:endomembrane system"/>
    <property type="evidence" value="ECO:0007669"/>
    <property type="project" value="UniProtKB-SubCell"/>
</dbReference>
<dbReference type="AlphaFoldDB" id="A0A8J7DC88"/>
<proteinExistence type="inferred from homology"/>
<evidence type="ECO:0000313" key="9">
    <source>
        <dbReference type="EMBL" id="MBE9077408.1"/>
    </source>
</evidence>
<keyword evidence="3 6" id="KW-0605">Phycobilisome</keyword>
<gene>
    <name evidence="9" type="ORF">IQ241_08870</name>
</gene>
<feature type="domain" description="PBS-linker" evidence="8">
    <location>
        <begin position="11"/>
        <end position="190"/>
    </location>
</feature>
<dbReference type="Pfam" id="PF00427">
    <property type="entry name" value="PBS_linker_poly"/>
    <property type="match status" value="1"/>
</dbReference>
<keyword evidence="4" id="KW-0793">Thylakoid</keyword>
<comment type="caution">
    <text evidence="9">The sequence shown here is derived from an EMBL/GenBank/DDBJ whole genome shotgun (WGS) entry which is preliminary data.</text>
</comment>
<dbReference type="Proteomes" id="UP000636505">
    <property type="component" value="Unassembled WGS sequence"/>
</dbReference>
<evidence type="ECO:0000259" key="8">
    <source>
        <dbReference type="PROSITE" id="PS51445"/>
    </source>
</evidence>
<keyword evidence="10" id="KW-1185">Reference proteome</keyword>
<keyword evidence="7" id="KW-0812">Transmembrane</keyword>
<evidence type="ECO:0000256" key="5">
    <source>
        <dbReference type="ARBA" id="ARBA00023136"/>
    </source>
</evidence>
<keyword evidence="7" id="KW-1133">Transmembrane helix</keyword>
<evidence type="ECO:0000313" key="10">
    <source>
        <dbReference type="Proteomes" id="UP000636505"/>
    </source>
</evidence>
<keyword evidence="2" id="KW-0042">Antenna complex</keyword>
<dbReference type="InterPro" id="IPR038255">
    <property type="entry name" value="PBS_linker_sf"/>
</dbReference>
<dbReference type="EMBL" id="JADEXG010000016">
    <property type="protein sequence ID" value="MBE9077408.1"/>
    <property type="molecule type" value="Genomic_DNA"/>
</dbReference>
<evidence type="ECO:0000256" key="2">
    <source>
        <dbReference type="ARBA" id="ARBA00022549"/>
    </source>
</evidence>
<comment type="subcellular location">
    <subcellularLocation>
        <location evidence="1">Endomembrane system</location>
    </subcellularLocation>
</comment>
<feature type="transmembrane region" description="Helical" evidence="7">
    <location>
        <begin position="217"/>
        <end position="243"/>
    </location>
</feature>
<evidence type="ECO:0000256" key="7">
    <source>
        <dbReference type="SAM" id="Phobius"/>
    </source>
</evidence>
<protein>
    <submittedName>
        <fullName evidence="9">Phycobilisome rod-core linker polypeptide</fullName>
    </submittedName>
</protein>
<comment type="similarity">
    <text evidence="6">Belongs to the phycobilisome linker protein family.</text>
</comment>
<evidence type="ECO:0000256" key="4">
    <source>
        <dbReference type="ARBA" id="ARBA00023078"/>
    </source>
</evidence>
<accession>A0A8J7DC88</accession>
<reference evidence="9" key="1">
    <citation type="submission" date="2020-10" db="EMBL/GenBank/DDBJ databases">
        <authorList>
            <person name="Castelo-Branco R."/>
            <person name="Eusebio N."/>
            <person name="Adriana R."/>
            <person name="Vieira A."/>
            <person name="Brugerolle De Fraissinette N."/>
            <person name="Rezende De Castro R."/>
            <person name="Schneider M.P."/>
            <person name="Vasconcelos V."/>
            <person name="Leao P.N."/>
        </authorList>
    </citation>
    <scope>NUCLEOTIDE SEQUENCE</scope>
    <source>
        <strain evidence="9">LEGE 07310</strain>
    </source>
</reference>
<dbReference type="RefSeq" id="WP_193906131.1">
    <property type="nucleotide sequence ID" value="NZ_JADEXG010000016.1"/>
</dbReference>
<dbReference type="GO" id="GO:0015979">
    <property type="term" value="P:photosynthesis"/>
    <property type="evidence" value="ECO:0007669"/>
    <property type="project" value="InterPro"/>
</dbReference>
<dbReference type="GO" id="GO:0030089">
    <property type="term" value="C:phycobilisome"/>
    <property type="evidence" value="ECO:0007669"/>
    <property type="project" value="UniProtKB-UniRule"/>
</dbReference>
<dbReference type="PROSITE" id="PS51445">
    <property type="entry name" value="PBS_LINKER"/>
    <property type="match status" value="1"/>
</dbReference>
<evidence type="ECO:0000256" key="1">
    <source>
        <dbReference type="ARBA" id="ARBA00004308"/>
    </source>
</evidence>